<evidence type="ECO:0000313" key="1">
    <source>
        <dbReference type="EMBL" id="SGY90199.1"/>
    </source>
</evidence>
<dbReference type="InterPro" id="IPR023170">
    <property type="entry name" value="HhH_base_excis_C"/>
</dbReference>
<reference evidence="1 2" key="1">
    <citation type="submission" date="2016-11" db="EMBL/GenBank/DDBJ databases">
        <authorList>
            <person name="Jaros S."/>
            <person name="Januszkiewicz K."/>
            <person name="Wedrychowicz H."/>
        </authorList>
    </citation>
    <scope>NUCLEOTIDE SEQUENCE [LARGE SCALE GENOMIC DNA]</scope>
    <source>
        <strain evidence="1">NVI 5450</strain>
    </source>
</reference>
<keyword evidence="1" id="KW-0540">Nuclease</keyword>
<dbReference type="AlphaFoldDB" id="A0A1K9Z7V3"/>
<sequence length="48" mass="5751">MLEHNIPRNITTYQQYHALLVEHAKRYCTKIPQCQHCPLSECCHKKIE</sequence>
<evidence type="ECO:0000313" key="2">
    <source>
        <dbReference type="Proteomes" id="UP000183794"/>
    </source>
</evidence>
<organism evidence="1 2">
    <name type="scientific">Moritella viscosa</name>
    <dbReference type="NCBI Taxonomy" id="80854"/>
    <lineage>
        <taxon>Bacteria</taxon>
        <taxon>Pseudomonadati</taxon>
        <taxon>Pseudomonadota</taxon>
        <taxon>Gammaproteobacteria</taxon>
        <taxon>Alteromonadales</taxon>
        <taxon>Moritellaceae</taxon>
        <taxon>Moritella</taxon>
    </lineage>
</organism>
<dbReference type="GO" id="GO:0004519">
    <property type="term" value="F:endonuclease activity"/>
    <property type="evidence" value="ECO:0007669"/>
    <property type="project" value="UniProtKB-KW"/>
</dbReference>
<accession>A0A1K9Z7V3</accession>
<dbReference type="GO" id="GO:0006281">
    <property type="term" value="P:DNA repair"/>
    <property type="evidence" value="ECO:0007669"/>
    <property type="project" value="InterPro"/>
</dbReference>
<dbReference type="SUPFAM" id="SSF48150">
    <property type="entry name" value="DNA-glycosylase"/>
    <property type="match status" value="1"/>
</dbReference>
<name>A0A1K9Z7V3_9GAMM</name>
<protein>
    <submittedName>
        <fullName evidence="1">Endonuclease III, putative (Nth2)</fullName>
    </submittedName>
</protein>
<dbReference type="Gene3D" id="1.10.1670.10">
    <property type="entry name" value="Helix-hairpin-Helix base-excision DNA repair enzymes (C-terminal)"/>
    <property type="match status" value="1"/>
</dbReference>
<keyword evidence="1" id="KW-0378">Hydrolase</keyword>
<gene>
    <name evidence="1" type="ORF">NVI5450_1089</name>
</gene>
<proteinExistence type="predicted"/>
<keyword evidence="1" id="KW-0255">Endonuclease</keyword>
<dbReference type="InterPro" id="IPR011257">
    <property type="entry name" value="DNA_glycosylase"/>
</dbReference>
<dbReference type="EMBL" id="FPLD01000036">
    <property type="protein sequence ID" value="SGY90199.1"/>
    <property type="molecule type" value="Genomic_DNA"/>
</dbReference>
<dbReference type="Proteomes" id="UP000183794">
    <property type="component" value="Unassembled WGS sequence"/>
</dbReference>